<keyword evidence="2" id="KW-1185">Reference proteome</keyword>
<dbReference type="OrthoDB" id="333076at2"/>
<accession>W9GIM4</accession>
<gene>
    <name evidence="1" type="ORF">N864_00265</name>
</gene>
<reference evidence="2" key="1">
    <citation type="submission" date="2013-08" db="EMBL/GenBank/DDBJ databases">
        <title>Intrasporangium oryzae NRRL B-24470.</title>
        <authorList>
            <person name="Liu H."/>
            <person name="Wang G."/>
        </authorList>
    </citation>
    <scope>NUCLEOTIDE SEQUENCE [LARGE SCALE GENOMIC DNA]</scope>
    <source>
        <strain evidence="2">Q5-1</strain>
    </source>
</reference>
<dbReference type="RefSeq" id="WP_051518424.1">
    <property type="nucleotide sequence ID" value="NZ_AWQS01000067.1"/>
</dbReference>
<sequence length="364" mass="40297">MISIWDDLPLHQTPATLDQPATSDPATYERYYFGFCSIDGEAAVGLVVNLHPNKGLIDAGFSVSRGGRHESLFASDHLGVDRADLICGPIRLQLLEPMRQLRISVDGPEFDASITFAALTPAIQEDRVTRLRSNRIVQDRSRYAQMGEVRGTVTSPLGKLELTCDGWRGHRDHSWGIWDAPKEHAQDTKETSTSFFWLIGSFDDYAVQAVTHQDAAGVPYGAYAAVVPTLARGAELAGPGALQQARPVESVQPEFPARSWHFTTALVSIGTAEAKTERIHLESMHEMLPRAVTYGHPSWVSGHVYPELPHVVRDSWSLRDEDLTARINHRALQFVRMSREDGAIGYGVVDQCLSAVRKHHTSRA</sequence>
<dbReference type="SUPFAM" id="SSF159245">
    <property type="entry name" value="AttH-like"/>
    <property type="match status" value="1"/>
</dbReference>
<organism evidence="1 2">
    <name type="scientific">Intrasporangium chromatireducens Q5-1</name>
    <dbReference type="NCBI Taxonomy" id="584657"/>
    <lineage>
        <taxon>Bacteria</taxon>
        <taxon>Bacillati</taxon>
        <taxon>Actinomycetota</taxon>
        <taxon>Actinomycetes</taxon>
        <taxon>Micrococcales</taxon>
        <taxon>Intrasporangiaceae</taxon>
        <taxon>Intrasporangium</taxon>
    </lineage>
</organism>
<evidence type="ECO:0000313" key="1">
    <source>
        <dbReference type="EMBL" id="EWT06076.1"/>
    </source>
</evidence>
<name>W9GIM4_9MICO</name>
<dbReference type="AlphaFoldDB" id="W9GIM4"/>
<evidence type="ECO:0000313" key="2">
    <source>
        <dbReference type="Proteomes" id="UP000019494"/>
    </source>
</evidence>
<dbReference type="Proteomes" id="UP000019494">
    <property type="component" value="Unassembled WGS sequence"/>
</dbReference>
<proteinExistence type="predicted"/>
<protein>
    <submittedName>
        <fullName evidence="1">Uncharacterized protein</fullName>
    </submittedName>
</protein>
<dbReference type="EMBL" id="AWQS01000067">
    <property type="protein sequence ID" value="EWT06076.1"/>
    <property type="molecule type" value="Genomic_DNA"/>
</dbReference>
<comment type="caution">
    <text evidence="1">The sequence shown here is derived from an EMBL/GenBank/DDBJ whole genome shotgun (WGS) entry which is preliminary data.</text>
</comment>